<accession>A0ABW5PC61</accession>
<evidence type="ECO:0000256" key="10">
    <source>
        <dbReference type="ARBA" id="ARBA00023316"/>
    </source>
</evidence>
<dbReference type="PANTHER" id="PTHR30627:SF2">
    <property type="entry name" value="PEPTIDOGLYCAN D,D-TRANSPEPTIDASE MRDA"/>
    <property type="match status" value="1"/>
</dbReference>
<keyword evidence="9" id="KW-0472">Membrane</keyword>
<dbReference type="RefSeq" id="WP_377600707.1">
    <property type="nucleotide sequence ID" value="NZ_JBHUME010000005.1"/>
</dbReference>
<keyword evidence="5" id="KW-0812">Transmembrane</keyword>
<dbReference type="InterPro" id="IPR001460">
    <property type="entry name" value="PCN-bd_Tpept"/>
</dbReference>
<evidence type="ECO:0000256" key="4">
    <source>
        <dbReference type="ARBA" id="ARBA00022475"/>
    </source>
</evidence>
<dbReference type="Gene3D" id="3.90.1310.10">
    <property type="entry name" value="Penicillin-binding protein 2a (Domain 2)"/>
    <property type="match status" value="1"/>
</dbReference>
<comment type="similarity">
    <text evidence="3">Belongs to the transpeptidase family.</text>
</comment>
<dbReference type="PANTHER" id="PTHR30627">
    <property type="entry name" value="PEPTIDOGLYCAN D,D-TRANSPEPTIDASE"/>
    <property type="match status" value="1"/>
</dbReference>
<dbReference type="EMBL" id="JBHUME010000005">
    <property type="protein sequence ID" value="MFD2611757.1"/>
    <property type="molecule type" value="Genomic_DNA"/>
</dbReference>
<keyword evidence="8" id="KW-1133">Transmembrane helix</keyword>
<keyword evidence="4" id="KW-1003">Cell membrane</keyword>
<evidence type="ECO:0000256" key="1">
    <source>
        <dbReference type="ARBA" id="ARBA00004167"/>
    </source>
</evidence>
<dbReference type="Pfam" id="PF03717">
    <property type="entry name" value="PBP_dimer"/>
    <property type="match status" value="1"/>
</dbReference>
<feature type="domain" description="Penicillin-binding protein dimerisation" evidence="12">
    <location>
        <begin position="47"/>
        <end position="257"/>
    </location>
</feature>
<dbReference type="InterPro" id="IPR050515">
    <property type="entry name" value="Beta-lactam/transpept"/>
</dbReference>
<comment type="caution">
    <text evidence="13">The sequence shown here is derived from an EMBL/GenBank/DDBJ whole genome shotgun (WGS) entry which is preliminary data.</text>
</comment>
<dbReference type="Pfam" id="PF00905">
    <property type="entry name" value="Transpeptidase"/>
    <property type="match status" value="1"/>
</dbReference>
<protein>
    <submittedName>
        <fullName evidence="13">Peptidoglycan D,D-transpeptidase FtsI family protein</fullName>
    </submittedName>
</protein>
<evidence type="ECO:0000259" key="11">
    <source>
        <dbReference type="Pfam" id="PF00905"/>
    </source>
</evidence>
<dbReference type="Gene3D" id="3.40.710.10">
    <property type="entry name" value="DD-peptidase/beta-lactamase superfamily"/>
    <property type="match status" value="1"/>
</dbReference>
<name>A0ABW5PC61_9BACL</name>
<evidence type="ECO:0000256" key="2">
    <source>
        <dbReference type="ARBA" id="ARBA00004236"/>
    </source>
</evidence>
<dbReference type="SUPFAM" id="SSF56519">
    <property type="entry name" value="Penicillin binding protein dimerisation domain"/>
    <property type="match status" value="1"/>
</dbReference>
<keyword evidence="6" id="KW-0133">Cell shape</keyword>
<feature type="domain" description="Penicillin-binding protein transpeptidase" evidence="11">
    <location>
        <begin position="309"/>
        <end position="648"/>
    </location>
</feature>
<keyword evidence="14" id="KW-1185">Reference proteome</keyword>
<evidence type="ECO:0000256" key="5">
    <source>
        <dbReference type="ARBA" id="ARBA00022692"/>
    </source>
</evidence>
<gene>
    <name evidence="13" type="ORF">ACFSUF_04895</name>
</gene>
<evidence type="ECO:0000256" key="7">
    <source>
        <dbReference type="ARBA" id="ARBA00022984"/>
    </source>
</evidence>
<dbReference type="InterPro" id="IPR036138">
    <property type="entry name" value="PBP_dimer_sf"/>
</dbReference>
<evidence type="ECO:0000259" key="12">
    <source>
        <dbReference type="Pfam" id="PF03717"/>
    </source>
</evidence>
<keyword evidence="7" id="KW-0573">Peptidoglycan synthesis</keyword>
<evidence type="ECO:0000256" key="9">
    <source>
        <dbReference type="ARBA" id="ARBA00023136"/>
    </source>
</evidence>
<sequence length="658" mass="73176">MLRLHFFFFAAFIIFSALLLRLAMLQFVEGPAMSRMEDSRTSKSVSIPPIRGNILDRTGHPLAYSTSTQSLYYRLDTSMPREEILTLAERVSGIFNKYGRHTAGEKVMTQEEVLKAMDAGVEADGSEKAILNYAFEPRRIKSQLSNEEIAYVMEHRDELPGVEIVEESIRNYDPDTVAVQLVGYLRPYNTAVGSIDFYREKEKRLKEAKDSSDALNKYLMIENVGFDGLELMYQEELRGRNGLKTYSVNSVNNIVGSVTVQPPQKGHNLHLTIDKQVQLAAEKAIVQHIDVINRSYGNKFQYAPNAKSGYVVAMEVNTGKVVAMASMPDYNPDIWKSGRISPAVYKQFQKRMSNGTIQTSKSEWPDNILKNYPTSILPLGSTQKPLTVLVGLAEGVITPGTTYQDTGVFQYGRKPEELTNADNHAYGPLKPAEAIAKSSNTFMAAMVGNKLYQKYKGSKSVEVWDRYMKQFGLGVVTGSGLPNESDGTVDYFHEAKAASPQSAMILASFGQQARYTALQLAQYTAMLANRGKRMKPQFVEKITTNDNQTLVRGYKAEVLNTVSFPKRYWDIVQDGMERVKKQGFEGFPYQVASKTGTSQQDVCNRKAIENAVFIAYAPADNPKLAVAVVVPDGGYGGYGAAPIARKIFDAYDQAVGLK</sequence>
<reference evidence="14" key="1">
    <citation type="journal article" date="2019" name="Int. J. Syst. Evol. Microbiol.">
        <title>The Global Catalogue of Microorganisms (GCM) 10K type strain sequencing project: providing services to taxonomists for standard genome sequencing and annotation.</title>
        <authorList>
            <consortium name="The Broad Institute Genomics Platform"/>
            <consortium name="The Broad Institute Genome Sequencing Center for Infectious Disease"/>
            <person name="Wu L."/>
            <person name="Ma J."/>
        </authorList>
    </citation>
    <scope>NUCLEOTIDE SEQUENCE [LARGE SCALE GENOMIC DNA]</scope>
    <source>
        <strain evidence="14">KCTC 3950</strain>
    </source>
</reference>
<evidence type="ECO:0000256" key="6">
    <source>
        <dbReference type="ARBA" id="ARBA00022960"/>
    </source>
</evidence>
<dbReference type="InterPro" id="IPR005311">
    <property type="entry name" value="PBP_dimer"/>
</dbReference>
<comment type="subcellular location">
    <subcellularLocation>
        <location evidence="2">Cell membrane</location>
    </subcellularLocation>
    <subcellularLocation>
        <location evidence="1">Membrane</location>
        <topology evidence="1">Single-pass membrane protein</topology>
    </subcellularLocation>
</comment>
<dbReference type="InterPro" id="IPR012338">
    <property type="entry name" value="Beta-lactam/transpept-like"/>
</dbReference>
<evidence type="ECO:0000256" key="3">
    <source>
        <dbReference type="ARBA" id="ARBA00007171"/>
    </source>
</evidence>
<evidence type="ECO:0000256" key="8">
    <source>
        <dbReference type="ARBA" id="ARBA00022989"/>
    </source>
</evidence>
<keyword evidence="10" id="KW-0961">Cell wall biogenesis/degradation</keyword>
<dbReference type="Proteomes" id="UP001597541">
    <property type="component" value="Unassembled WGS sequence"/>
</dbReference>
<dbReference type="SUPFAM" id="SSF56601">
    <property type="entry name" value="beta-lactamase/transpeptidase-like"/>
    <property type="match status" value="1"/>
</dbReference>
<organism evidence="13 14">
    <name type="scientific">Paenibacillus gansuensis</name>
    <dbReference type="NCBI Taxonomy" id="306542"/>
    <lineage>
        <taxon>Bacteria</taxon>
        <taxon>Bacillati</taxon>
        <taxon>Bacillota</taxon>
        <taxon>Bacilli</taxon>
        <taxon>Bacillales</taxon>
        <taxon>Paenibacillaceae</taxon>
        <taxon>Paenibacillus</taxon>
    </lineage>
</organism>
<evidence type="ECO:0000313" key="14">
    <source>
        <dbReference type="Proteomes" id="UP001597541"/>
    </source>
</evidence>
<proteinExistence type="inferred from homology"/>
<evidence type="ECO:0000313" key="13">
    <source>
        <dbReference type="EMBL" id="MFD2611757.1"/>
    </source>
</evidence>